<dbReference type="AlphaFoldDB" id="A0A3M7QZB8"/>
<feature type="region of interest" description="Disordered" evidence="1">
    <location>
        <begin position="45"/>
        <end position="82"/>
    </location>
</feature>
<gene>
    <name evidence="2" type="ORF">BpHYR1_005091</name>
</gene>
<proteinExistence type="predicted"/>
<dbReference type="EMBL" id="REGN01004728">
    <property type="protein sequence ID" value="RNA16325.1"/>
    <property type="molecule type" value="Genomic_DNA"/>
</dbReference>
<organism evidence="2 3">
    <name type="scientific">Brachionus plicatilis</name>
    <name type="common">Marine rotifer</name>
    <name type="synonym">Brachionus muelleri</name>
    <dbReference type="NCBI Taxonomy" id="10195"/>
    <lineage>
        <taxon>Eukaryota</taxon>
        <taxon>Metazoa</taxon>
        <taxon>Spiralia</taxon>
        <taxon>Gnathifera</taxon>
        <taxon>Rotifera</taxon>
        <taxon>Eurotatoria</taxon>
        <taxon>Monogononta</taxon>
        <taxon>Pseudotrocha</taxon>
        <taxon>Ploima</taxon>
        <taxon>Brachionidae</taxon>
        <taxon>Brachionus</taxon>
    </lineage>
</organism>
<sequence>MPPRRQPISLELRREYKDLRTHGRLSSLIDFNLNGKNRYMKINQPVFSQNASRTVSPRSSPVRAKTNRFKNPQLNRYDDSGDEEYEAKRYVFDIEEDDAEANKEKKKRTRRRVKHEEQDERKIDEKKVGQTVKMIEDLLKEEKKPRKAHDKEVEPDREQRRPRRSQEKESELDEEEKHAYLREKNIQVNLSTKDADDVDKIAKKPKKKKTTDIDSKKNLQTISTQTPRDAYVLFKGKAEEIKFLKLFLDLKKKLVENLPNF</sequence>
<reference evidence="2 3" key="1">
    <citation type="journal article" date="2018" name="Sci. Rep.">
        <title>Genomic signatures of local adaptation to the degree of environmental predictability in rotifers.</title>
        <authorList>
            <person name="Franch-Gras L."/>
            <person name="Hahn C."/>
            <person name="Garcia-Roger E.M."/>
            <person name="Carmona M.J."/>
            <person name="Serra M."/>
            <person name="Gomez A."/>
        </authorList>
    </citation>
    <scope>NUCLEOTIDE SEQUENCE [LARGE SCALE GENOMIC DNA]</scope>
    <source>
        <strain evidence="2">HYR1</strain>
    </source>
</reference>
<protein>
    <submittedName>
        <fullName evidence="2">Uncharacterized protein</fullName>
    </submittedName>
</protein>
<name>A0A3M7QZB8_BRAPC</name>
<keyword evidence="3" id="KW-1185">Reference proteome</keyword>
<evidence type="ECO:0000313" key="3">
    <source>
        <dbReference type="Proteomes" id="UP000276133"/>
    </source>
</evidence>
<evidence type="ECO:0000256" key="1">
    <source>
        <dbReference type="SAM" id="MobiDB-lite"/>
    </source>
</evidence>
<feature type="region of interest" description="Disordered" evidence="1">
    <location>
        <begin position="95"/>
        <end position="193"/>
    </location>
</feature>
<accession>A0A3M7QZB8</accession>
<feature type="compositionally biased region" description="Basic and acidic residues" evidence="1">
    <location>
        <begin position="114"/>
        <end position="185"/>
    </location>
</feature>
<feature type="compositionally biased region" description="Basic residues" evidence="1">
    <location>
        <begin position="104"/>
        <end position="113"/>
    </location>
</feature>
<dbReference type="Proteomes" id="UP000276133">
    <property type="component" value="Unassembled WGS sequence"/>
</dbReference>
<comment type="caution">
    <text evidence="2">The sequence shown here is derived from an EMBL/GenBank/DDBJ whole genome shotgun (WGS) entry which is preliminary data.</text>
</comment>
<feature type="compositionally biased region" description="Low complexity" evidence="1">
    <location>
        <begin position="52"/>
        <end position="63"/>
    </location>
</feature>
<evidence type="ECO:0000313" key="2">
    <source>
        <dbReference type="EMBL" id="RNA16325.1"/>
    </source>
</evidence>